<dbReference type="RefSeq" id="WP_304602038.1">
    <property type="nucleotide sequence ID" value="NZ_JAUQYP010000002.1"/>
</dbReference>
<feature type="transmembrane region" description="Helical" evidence="1">
    <location>
        <begin position="72"/>
        <end position="94"/>
    </location>
</feature>
<organism evidence="4 5">
    <name type="scientific">Actinotalea lenta</name>
    <dbReference type="NCBI Taxonomy" id="3064654"/>
    <lineage>
        <taxon>Bacteria</taxon>
        <taxon>Bacillati</taxon>
        <taxon>Actinomycetota</taxon>
        <taxon>Actinomycetes</taxon>
        <taxon>Micrococcales</taxon>
        <taxon>Cellulomonadaceae</taxon>
        <taxon>Actinotalea</taxon>
    </lineage>
</organism>
<dbReference type="Pfam" id="PF00989">
    <property type="entry name" value="PAS"/>
    <property type="match status" value="1"/>
</dbReference>
<comment type="caution">
    <text evidence="4">The sequence shown here is derived from an EMBL/GenBank/DDBJ whole genome shotgun (WGS) entry which is preliminary data.</text>
</comment>
<evidence type="ECO:0000256" key="1">
    <source>
        <dbReference type="SAM" id="Phobius"/>
    </source>
</evidence>
<dbReference type="SUPFAM" id="SSF141868">
    <property type="entry name" value="EAL domain-like"/>
    <property type="match status" value="1"/>
</dbReference>
<dbReference type="Pfam" id="PF00563">
    <property type="entry name" value="EAL"/>
    <property type="match status" value="1"/>
</dbReference>
<dbReference type="Gene3D" id="3.30.70.270">
    <property type="match status" value="1"/>
</dbReference>
<feature type="transmembrane region" description="Helical" evidence="1">
    <location>
        <begin position="222"/>
        <end position="242"/>
    </location>
</feature>
<dbReference type="Pfam" id="PF00990">
    <property type="entry name" value="GGDEF"/>
    <property type="match status" value="1"/>
</dbReference>
<dbReference type="Gene3D" id="3.20.20.450">
    <property type="entry name" value="EAL domain"/>
    <property type="match status" value="1"/>
</dbReference>
<dbReference type="Proteomes" id="UP001232536">
    <property type="component" value="Unassembled WGS sequence"/>
</dbReference>
<proteinExistence type="predicted"/>
<protein>
    <submittedName>
        <fullName evidence="4">EAL domain-containing protein</fullName>
    </submittedName>
</protein>
<dbReference type="SMART" id="SM00052">
    <property type="entry name" value="EAL"/>
    <property type="match status" value="1"/>
</dbReference>
<dbReference type="PANTHER" id="PTHR44757">
    <property type="entry name" value="DIGUANYLATE CYCLASE DGCP"/>
    <property type="match status" value="1"/>
</dbReference>
<dbReference type="SMART" id="SM00267">
    <property type="entry name" value="GGDEF"/>
    <property type="match status" value="1"/>
</dbReference>
<dbReference type="InterPro" id="IPR029787">
    <property type="entry name" value="Nucleotide_cyclase"/>
</dbReference>
<feature type="transmembrane region" description="Helical" evidence="1">
    <location>
        <begin position="248"/>
        <end position="273"/>
    </location>
</feature>
<dbReference type="CDD" id="cd01949">
    <property type="entry name" value="GGDEF"/>
    <property type="match status" value="1"/>
</dbReference>
<sequence>MARIRTEVLWLAMFAIATGAGTVLAVDPSRLTLSHSAVGVGALWLSRPGRRAAPRAAVIMLVTAGVARAAGVGWPIAGAIVVSTMAGAGFAAAARHRWAAGCRLDGLADVVSLALVAAGAGVVAGLAAAPAMAWPAADGWPFVILVGVRAALGTLLALGVAAAWVALPPPPGARLIVRLAAEAIATGAVLAALLIEEHSLPMLFVAVPLTLWITARGPLLRILSHAAVAGATIVVFTAWGFGHLARQGFYIGAIGAEFYVLVLTTTGTALAVLRLQAESAAFRAASADDGLRAALSANPAALVGVRVDDGTATITGSNNAAQALLGISGEGLKGASLLRLLQSHDHRLLVAGLTEVAAGTAEAWAGHVSLRSEAGPVKRLEVTARRWQDAYPGRLLLNLSDITRAWESRERLSWAALHDSDTGLPNRAMLTQHIVTAIYASLATGRHTAAVVIDVDGWRRAQHQIGWDDGGRFLSALGARLQDAARPQDLVGLTADARFVVCCPDVADLDHATELASHLRRAIAEPIVIADQVVHLQARAGVAVCEDLSAPDELLSRAQLASQRLSPDAHPGVSAWTSDLAEAAARDRDLRHDLNQAAERGQLRLHYQPVIDIASGATAAVEALVRWDHPQHGLLAPGNWIGIAETHGAIVEIGRWVLREACAQVAALRAEGHALTIQVNVSARQLRDADIGAQVIEALTAAGAHPTWLVLEVTETHLLHVDDALIETLERLRRTGVRIAVDDFGTGFSTLQAVAQMPVDELKIDRSFIQGLATAPRSAAVVSGVIGIAQGMGATVVAEGVEHPAQAQTLLEKGCALAQGFLWSPPLPQDALRRFLADRAPTSPAPLSARPVAAAAVAR</sequence>
<dbReference type="InterPro" id="IPR000160">
    <property type="entry name" value="GGDEF_dom"/>
</dbReference>
<feature type="domain" description="EAL" evidence="2">
    <location>
        <begin position="587"/>
        <end position="840"/>
    </location>
</feature>
<dbReference type="InterPro" id="IPR035965">
    <property type="entry name" value="PAS-like_dom_sf"/>
</dbReference>
<dbReference type="InterPro" id="IPR001633">
    <property type="entry name" value="EAL_dom"/>
</dbReference>
<evidence type="ECO:0000259" key="3">
    <source>
        <dbReference type="PROSITE" id="PS50887"/>
    </source>
</evidence>
<dbReference type="InterPro" id="IPR013767">
    <property type="entry name" value="PAS_fold"/>
</dbReference>
<dbReference type="InterPro" id="IPR052155">
    <property type="entry name" value="Biofilm_reg_signaling"/>
</dbReference>
<keyword evidence="1" id="KW-1133">Transmembrane helix</keyword>
<evidence type="ECO:0000313" key="5">
    <source>
        <dbReference type="Proteomes" id="UP001232536"/>
    </source>
</evidence>
<dbReference type="PROSITE" id="PS50883">
    <property type="entry name" value="EAL"/>
    <property type="match status" value="1"/>
</dbReference>
<evidence type="ECO:0000259" key="2">
    <source>
        <dbReference type="PROSITE" id="PS50883"/>
    </source>
</evidence>
<dbReference type="SUPFAM" id="SSF55785">
    <property type="entry name" value="PYP-like sensor domain (PAS domain)"/>
    <property type="match status" value="1"/>
</dbReference>
<dbReference type="CDD" id="cd00130">
    <property type="entry name" value="PAS"/>
    <property type="match status" value="1"/>
</dbReference>
<keyword evidence="1" id="KW-0472">Membrane</keyword>
<accession>A0ABT9DBS1</accession>
<dbReference type="PANTHER" id="PTHR44757:SF2">
    <property type="entry name" value="BIOFILM ARCHITECTURE MAINTENANCE PROTEIN MBAA"/>
    <property type="match status" value="1"/>
</dbReference>
<dbReference type="NCBIfam" id="TIGR00254">
    <property type="entry name" value="GGDEF"/>
    <property type="match status" value="1"/>
</dbReference>
<dbReference type="PROSITE" id="PS50887">
    <property type="entry name" value="GGDEF"/>
    <property type="match status" value="1"/>
</dbReference>
<dbReference type="EMBL" id="JAUQYP010000002">
    <property type="protein sequence ID" value="MDO8108330.1"/>
    <property type="molecule type" value="Genomic_DNA"/>
</dbReference>
<keyword evidence="5" id="KW-1185">Reference proteome</keyword>
<dbReference type="SUPFAM" id="SSF55073">
    <property type="entry name" value="Nucleotide cyclase"/>
    <property type="match status" value="1"/>
</dbReference>
<feature type="transmembrane region" description="Helical" evidence="1">
    <location>
        <begin position="140"/>
        <end position="163"/>
    </location>
</feature>
<dbReference type="CDD" id="cd01948">
    <property type="entry name" value="EAL"/>
    <property type="match status" value="1"/>
</dbReference>
<evidence type="ECO:0000313" key="4">
    <source>
        <dbReference type="EMBL" id="MDO8108330.1"/>
    </source>
</evidence>
<feature type="transmembrane region" description="Helical" evidence="1">
    <location>
        <begin position="106"/>
        <end position="128"/>
    </location>
</feature>
<feature type="domain" description="GGDEF" evidence="3">
    <location>
        <begin position="446"/>
        <end position="578"/>
    </location>
</feature>
<dbReference type="InterPro" id="IPR035919">
    <property type="entry name" value="EAL_sf"/>
</dbReference>
<dbReference type="InterPro" id="IPR000014">
    <property type="entry name" value="PAS"/>
</dbReference>
<reference evidence="4 5" key="1">
    <citation type="submission" date="2023-07" db="EMBL/GenBank/DDBJ databases">
        <title>Description of novel actinomycetes strains, isolated from tidal flat sediment.</title>
        <authorList>
            <person name="Lu C."/>
        </authorList>
    </citation>
    <scope>NUCLEOTIDE SEQUENCE [LARGE SCALE GENOMIC DNA]</scope>
    <source>
        <strain evidence="4 5">SYSU T00b441</strain>
    </source>
</reference>
<feature type="transmembrane region" description="Helical" evidence="1">
    <location>
        <begin position="175"/>
        <end position="193"/>
    </location>
</feature>
<gene>
    <name evidence="4" type="ORF">Q6348_14120</name>
</gene>
<name>A0ABT9DBS1_9CELL</name>
<dbReference type="InterPro" id="IPR043128">
    <property type="entry name" value="Rev_trsase/Diguanyl_cyclase"/>
</dbReference>
<keyword evidence="1" id="KW-0812">Transmembrane</keyword>